<evidence type="ECO:0000313" key="10">
    <source>
        <dbReference type="Proteomes" id="UP000053259"/>
    </source>
</evidence>
<dbReference type="VEuPathDB" id="FungiDB:PV09_04969"/>
<dbReference type="OrthoDB" id="277931at2759"/>
<dbReference type="InParanoid" id="A0A0D1YU17"/>
<dbReference type="FunCoup" id="A0A0D1YU17">
    <property type="interactions" value="71"/>
</dbReference>
<name>A0A0D1YU17_9PEZI</name>
<dbReference type="SUPFAM" id="SSF53474">
    <property type="entry name" value="alpha/beta-Hydrolases"/>
    <property type="match status" value="1"/>
</dbReference>
<sequence length="1147" mass="126100">MPGETLKSSPAENDRVSGAVTAVRPDSSPAVADEPDVDEFGLPVRKPKRQPPVQEHQSDDPDDVSDTEAFVDAPSGPVAEQTGEPDKGIQAKEPLTLDTSPQSADARHDDSGKRTPAAGDSDSKGTNGEHDRPRTPTMQKHDNADAEKATSPKSTRSPASAGNSVRHSVTVASEWSHMQLAPQLEKEEAEDEGEWQAMPAYAPFDIYDDNNKLIAKEAHDYDDDMVQYGALGGAGKGYTRLQLDEDAQSTTSMDDNTAYLFKDGAKGTTVTEDDEEIRDALGQMQATKELLTEGQRIAYVGIVRLTMIEMLNDLEKLEKNKQTKKAVQFAAASLQMWSQKMMLRLYAHMEIGADEQVMIEQLTSHGVQASDLKPALMINAKIKRPDAEGSDKKHEKDQVDADSSKSASSTPRRSESSHFSIPSPFGKRTSVSSSGLKSPGIDSQSKSPFPSPALRSPSVTGEPLPYDEHIPKSPSPQSTDIKPLSEVEDTKDLDIDIRWTVLCDFFLILIADATYDARSRRLLERVAQHLEVSWLDICRFEKRVTDALEMQEAADKENWNEEEHLEARRKQARKKRLMVMGLATVGGSLVIGLSAGLLAPFIGAGLAAGFTTIGVAGTSGFLAGAGGAAIVTTTGIVTGGTIGVRAADRRTGAVKTFEYRPLHNNKRVNLIVTIAGWMNGKVDDVRLPFSTVDPIMGDIYSIHWEPEMLQSMGQTISILATEALTQTLQQVLGSTILITLMAALQVPILLTKLSYLIDNPWNVSLARADLAGLILADSLIDRNLGSRPITLVGFSLGARVIFSCLKELAKKGRPGLVQNVYIFGAPVIANKNEFTKCRSVVSGRFLNAYSRNDWILAYLFRITGGGIAKVAGLTPVDDVPDIENVNVTEWVPGHMSYRAAMPRLLREVGWEVTSDEFTEIEDPDPENHEKRQRELINEIEEARKQLDEKQANKKQSKFAFWRKKKTEKKEWEVYEGDAITEEPELTQGQLEKRAEGVLFDIDAIRAEVKELTGHEIQVKQLESTLPPMKITIDSNGNTPEPTPLPLRATRSQNDVTAPSPALSMPSATHKSTFDYSDHFPYENESGEITMSFDLPTSDVSRRSPMPSERPPLKQHSTAPVDMRADHNAWADEYDDFGQGKEIKMTFA</sequence>
<comment type="subcellular location">
    <subcellularLocation>
        <location evidence="1">Membrane</location>
        <topology evidence="1">Multi-pass membrane protein</topology>
    </subcellularLocation>
</comment>
<evidence type="ECO:0000256" key="2">
    <source>
        <dbReference type="ARBA" id="ARBA00009824"/>
    </source>
</evidence>
<feature type="coiled-coil region" evidence="6">
    <location>
        <begin position="925"/>
        <end position="959"/>
    </location>
</feature>
<evidence type="ECO:0000256" key="1">
    <source>
        <dbReference type="ARBA" id="ARBA00004141"/>
    </source>
</evidence>
<evidence type="ECO:0000256" key="6">
    <source>
        <dbReference type="SAM" id="Coils"/>
    </source>
</evidence>
<dbReference type="Pfam" id="PF05277">
    <property type="entry name" value="DUF726"/>
    <property type="match status" value="1"/>
</dbReference>
<keyword evidence="10" id="KW-1185">Reference proteome</keyword>
<feature type="transmembrane region" description="Helical" evidence="8">
    <location>
        <begin position="577"/>
        <end position="602"/>
    </location>
</feature>
<dbReference type="PANTHER" id="PTHR17920:SF3">
    <property type="entry name" value="TRANSMEMBRANE AND COILED-COIL DOMAIN-CONTAINING PROTEIN 4"/>
    <property type="match status" value="1"/>
</dbReference>
<protein>
    <recommendedName>
        <fullName evidence="11">DUF726-domain-containing protein</fullName>
    </recommendedName>
</protein>
<evidence type="ECO:0000256" key="7">
    <source>
        <dbReference type="SAM" id="MobiDB-lite"/>
    </source>
</evidence>
<feature type="compositionally biased region" description="Polar residues" evidence="7">
    <location>
        <begin position="151"/>
        <end position="167"/>
    </location>
</feature>
<dbReference type="GO" id="GO:0016020">
    <property type="term" value="C:membrane"/>
    <property type="evidence" value="ECO:0007669"/>
    <property type="project" value="UniProtKB-SubCell"/>
</dbReference>
<feature type="compositionally biased region" description="Basic and acidic residues" evidence="7">
    <location>
        <begin position="383"/>
        <end position="403"/>
    </location>
</feature>
<dbReference type="HOGENOM" id="CLU_001695_1_0_1"/>
<feature type="compositionally biased region" description="Polar residues" evidence="7">
    <location>
        <begin position="429"/>
        <end position="448"/>
    </location>
</feature>
<organism evidence="9 10">
    <name type="scientific">Verruconis gallopava</name>
    <dbReference type="NCBI Taxonomy" id="253628"/>
    <lineage>
        <taxon>Eukaryota</taxon>
        <taxon>Fungi</taxon>
        <taxon>Dikarya</taxon>
        <taxon>Ascomycota</taxon>
        <taxon>Pezizomycotina</taxon>
        <taxon>Dothideomycetes</taxon>
        <taxon>Pleosporomycetidae</taxon>
        <taxon>Venturiales</taxon>
        <taxon>Sympoventuriaceae</taxon>
        <taxon>Verruconis</taxon>
    </lineage>
</organism>
<keyword evidence="4 8" id="KW-1133">Transmembrane helix</keyword>
<feature type="transmembrane region" description="Helical" evidence="8">
    <location>
        <begin position="622"/>
        <end position="644"/>
    </location>
</feature>
<feature type="compositionally biased region" description="Polar residues" evidence="7">
    <location>
        <begin position="1"/>
        <end position="11"/>
    </location>
</feature>
<keyword evidence="3 8" id="KW-0812">Transmembrane</keyword>
<dbReference type="AlphaFoldDB" id="A0A0D1YU17"/>
<evidence type="ECO:0000256" key="5">
    <source>
        <dbReference type="ARBA" id="ARBA00023136"/>
    </source>
</evidence>
<accession>A0A0D1YU17</accession>
<proteinExistence type="inferred from homology"/>
<dbReference type="PANTHER" id="PTHR17920">
    <property type="entry name" value="TRANSMEMBRANE AND COILED-COIL DOMAIN-CONTAINING PROTEIN 4 TMCO4"/>
    <property type="match status" value="1"/>
</dbReference>
<dbReference type="RefSeq" id="XP_016214031.1">
    <property type="nucleotide sequence ID" value="XM_016358413.1"/>
</dbReference>
<feature type="compositionally biased region" description="Basic and acidic residues" evidence="7">
    <location>
        <begin position="121"/>
        <end position="150"/>
    </location>
</feature>
<dbReference type="InterPro" id="IPR007941">
    <property type="entry name" value="DUF726"/>
</dbReference>
<dbReference type="GeneID" id="27312942"/>
<evidence type="ECO:0000313" key="9">
    <source>
        <dbReference type="EMBL" id="KIW04162.1"/>
    </source>
</evidence>
<dbReference type="Proteomes" id="UP000053259">
    <property type="component" value="Unassembled WGS sequence"/>
</dbReference>
<keyword evidence="5 8" id="KW-0472">Membrane</keyword>
<feature type="region of interest" description="Disordered" evidence="7">
    <location>
        <begin position="1086"/>
        <end position="1120"/>
    </location>
</feature>
<gene>
    <name evidence="9" type="ORF">PV09_04969</name>
</gene>
<feature type="region of interest" description="Disordered" evidence="7">
    <location>
        <begin position="1"/>
        <end position="167"/>
    </location>
</feature>
<evidence type="ECO:0008006" key="11">
    <source>
        <dbReference type="Google" id="ProtNLM"/>
    </source>
</evidence>
<feature type="region of interest" description="Disordered" evidence="7">
    <location>
        <begin position="383"/>
        <end position="483"/>
    </location>
</feature>
<evidence type="ECO:0000256" key="4">
    <source>
        <dbReference type="ARBA" id="ARBA00022989"/>
    </source>
</evidence>
<comment type="similarity">
    <text evidence="2">Belongs to the TMCO4 family.</text>
</comment>
<evidence type="ECO:0000256" key="3">
    <source>
        <dbReference type="ARBA" id="ARBA00022692"/>
    </source>
</evidence>
<reference evidence="9 10" key="1">
    <citation type="submission" date="2015-01" db="EMBL/GenBank/DDBJ databases">
        <title>The Genome Sequence of Ochroconis gallopava CBS43764.</title>
        <authorList>
            <consortium name="The Broad Institute Genomics Platform"/>
            <person name="Cuomo C."/>
            <person name="de Hoog S."/>
            <person name="Gorbushina A."/>
            <person name="Stielow B."/>
            <person name="Teixiera M."/>
            <person name="Abouelleil A."/>
            <person name="Chapman S.B."/>
            <person name="Priest M."/>
            <person name="Young S.K."/>
            <person name="Wortman J."/>
            <person name="Nusbaum C."/>
            <person name="Birren B."/>
        </authorList>
    </citation>
    <scope>NUCLEOTIDE SEQUENCE [LARGE SCALE GENOMIC DNA]</scope>
    <source>
        <strain evidence="9 10">CBS 43764</strain>
    </source>
</reference>
<dbReference type="InterPro" id="IPR029058">
    <property type="entry name" value="AB_hydrolase_fold"/>
</dbReference>
<dbReference type="EMBL" id="KN847542">
    <property type="protein sequence ID" value="KIW04162.1"/>
    <property type="molecule type" value="Genomic_DNA"/>
</dbReference>
<keyword evidence="6" id="KW-0175">Coiled coil</keyword>
<evidence type="ECO:0000256" key="8">
    <source>
        <dbReference type="SAM" id="Phobius"/>
    </source>
</evidence>
<feature type="region of interest" description="Disordered" evidence="7">
    <location>
        <begin position="1031"/>
        <end position="1069"/>
    </location>
</feature>